<feature type="transmembrane region" description="Helical" evidence="9">
    <location>
        <begin position="49"/>
        <end position="69"/>
    </location>
</feature>
<keyword evidence="6 9" id="KW-1133">Transmembrane helix</keyword>
<dbReference type="GO" id="GO:0005886">
    <property type="term" value="C:plasma membrane"/>
    <property type="evidence" value="ECO:0007669"/>
    <property type="project" value="UniProtKB-SubCell"/>
</dbReference>
<evidence type="ECO:0000313" key="10">
    <source>
        <dbReference type="EMBL" id="GGG02115.1"/>
    </source>
</evidence>
<comment type="function">
    <text evidence="8">Major component of the acid-resistance (AR) system allowing enteric pathogens to survive the acidic environment in the stomach. Exchanges extracellular arginine for its intracellular decarboxylation product agmatine (Agm) thereby expelling intracellular protons. Probably undergoes several conformational states in order to translocate the substrate across the membrane; keeps the substrate accessible to only 1 side of the membrane at a time by opening and closing 3 membrane-internal gates.</text>
</comment>
<feature type="transmembrane region" description="Helical" evidence="9">
    <location>
        <begin position="130"/>
        <end position="150"/>
    </location>
</feature>
<comment type="caution">
    <text evidence="10">The sequence shown here is derived from an EMBL/GenBank/DDBJ whole genome shotgun (WGS) entry which is preliminary data.</text>
</comment>
<evidence type="ECO:0000256" key="1">
    <source>
        <dbReference type="ARBA" id="ARBA00004651"/>
    </source>
</evidence>
<reference evidence="10" key="1">
    <citation type="journal article" date="2014" name="Int. J. Syst. Evol. Microbiol.">
        <title>Complete genome sequence of Corynebacterium casei LMG S-19264T (=DSM 44701T), isolated from a smear-ripened cheese.</title>
        <authorList>
            <consortium name="US DOE Joint Genome Institute (JGI-PGF)"/>
            <person name="Walter F."/>
            <person name="Albersmeier A."/>
            <person name="Kalinowski J."/>
            <person name="Ruckert C."/>
        </authorList>
    </citation>
    <scope>NUCLEOTIDE SEQUENCE</scope>
    <source>
        <strain evidence="10">CGMCC 1.15758</strain>
    </source>
</reference>
<feature type="transmembrane region" description="Helical" evidence="9">
    <location>
        <begin position="232"/>
        <end position="255"/>
    </location>
</feature>
<feature type="transmembrane region" description="Helical" evidence="9">
    <location>
        <begin position="358"/>
        <end position="382"/>
    </location>
</feature>
<organism evidence="10 11">
    <name type="scientific">Cysteiniphilum litorale</name>
    <dbReference type="NCBI Taxonomy" id="2056700"/>
    <lineage>
        <taxon>Bacteria</taxon>
        <taxon>Pseudomonadati</taxon>
        <taxon>Pseudomonadota</taxon>
        <taxon>Gammaproteobacteria</taxon>
        <taxon>Thiotrichales</taxon>
        <taxon>Fastidiosibacteraceae</taxon>
        <taxon>Cysteiniphilum</taxon>
    </lineage>
</organism>
<dbReference type="Pfam" id="PF13520">
    <property type="entry name" value="AA_permease_2"/>
    <property type="match status" value="1"/>
</dbReference>
<evidence type="ECO:0000256" key="3">
    <source>
        <dbReference type="ARBA" id="ARBA00021069"/>
    </source>
</evidence>
<feature type="transmembrane region" description="Helical" evidence="9">
    <location>
        <begin position="326"/>
        <end position="346"/>
    </location>
</feature>
<evidence type="ECO:0000313" key="11">
    <source>
        <dbReference type="Proteomes" id="UP000636949"/>
    </source>
</evidence>
<name>A0A8J3E9U4_9GAMM</name>
<evidence type="ECO:0000256" key="4">
    <source>
        <dbReference type="ARBA" id="ARBA00022475"/>
    </source>
</evidence>
<proteinExistence type="inferred from homology"/>
<sequence>MLKMQDNVKVIKNQYMSFWMLVALVSGNMVGSGIFLLPSGLAKFGSISILAWIFTAIGSVLLALVFCSFSRLVPKVDGGPYTYVRVGMGNFLGFQSGFGYWVSLWVGNCAISLAMVGYLSFFFPILSDKLMTAIAAIGIIWIITFFNMFGARTVGWLQLLSMIGKTIPLLFIIFAGVWYIHPEYYLDFNRTDSSSLSALSAAASLTLWAFIGLESAAVTASKVKNPQKNIPLATLTGTLIAAFIYIASSTVIMGMVPAAELANSNAPFALAATEIIGQAGGIFIAIAAVIACLGTLNGWIMVTAVVSKSIAQTNLFPKIFAKENRYGAPSFSLILSGVLMTILLLLTMSKALVEQFELIILMAVLTALVPYFYTTISNILVIKQQDKNSPFWQMSIIVAVLACAYSFWTILGSGQEVVYYGMILFFLGTPIYAIAEWVNLQRKGQ</sequence>
<dbReference type="InterPro" id="IPR050367">
    <property type="entry name" value="APC_superfamily"/>
</dbReference>
<accession>A0A8J3E9U4</accession>
<feature type="transmembrane region" description="Helical" evidence="9">
    <location>
        <begin position="275"/>
        <end position="306"/>
    </location>
</feature>
<dbReference type="Gene3D" id="1.20.1740.10">
    <property type="entry name" value="Amino acid/polyamine transporter I"/>
    <property type="match status" value="1"/>
</dbReference>
<feature type="transmembrane region" description="Helical" evidence="9">
    <location>
        <begin position="417"/>
        <end position="435"/>
    </location>
</feature>
<dbReference type="PANTHER" id="PTHR42770">
    <property type="entry name" value="AMINO ACID TRANSPORTER-RELATED"/>
    <property type="match status" value="1"/>
</dbReference>
<feature type="transmembrane region" description="Helical" evidence="9">
    <location>
        <begin position="394"/>
        <end position="411"/>
    </location>
</feature>
<dbReference type="PANTHER" id="PTHR42770:SF18">
    <property type="entry name" value="ARGININE_AGMATINE ANTIPORTER"/>
    <property type="match status" value="1"/>
</dbReference>
<dbReference type="GO" id="GO:0022857">
    <property type="term" value="F:transmembrane transporter activity"/>
    <property type="evidence" value="ECO:0007669"/>
    <property type="project" value="InterPro"/>
</dbReference>
<evidence type="ECO:0000256" key="9">
    <source>
        <dbReference type="SAM" id="Phobius"/>
    </source>
</evidence>
<evidence type="ECO:0000256" key="6">
    <source>
        <dbReference type="ARBA" id="ARBA00022989"/>
    </source>
</evidence>
<dbReference type="AlphaFoldDB" id="A0A8J3E9U4"/>
<feature type="transmembrane region" description="Helical" evidence="9">
    <location>
        <begin position="16"/>
        <end position="37"/>
    </location>
</feature>
<feature type="transmembrane region" description="Helical" evidence="9">
    <location>
        <begin position="201"/>
        <end position="220"/>
    </location>
</feature>
<dbReference type="EMBL" id="BMJS01000024">
    <property type="protein sequence ID" value="GGG02115.1"/>
    <property type="molecule type" value="Genomic_DNA"/>
</dbReference>
<comment type="subcellular location">
    <subcellularLocation>
        <location evidence="1">Cell membrane</location>
        <topology evidence="1">Multi-pass membrane protein</topology>
    </subcellularLocation>
</comment>
<reference evidence="10" key="2">
    <citation type="submission" date="2020-09" db="EMBL/GenBank/DDBJ databases">
        <authorList>
            <person name="Sun Q."/>
            <person name="Zhou Y."/>
        </authorList>
    </citation>
    <scope>NUCLEOTIDE SEQUENCE</scope>
    <source>
        <strain evidence="10">CGMCC 1.15758</strain>
    </source>
</reference>
<feature type="transmembrane region" description="Helical" evidence="9">
    <location>
        <begin position="162"/>
        <end position="181"/>
    </location>
</feature>
<keyword evidence="7 9" id="KW-0472">Membrane</keyword>
<evidence type="ECO:0000256" key="8">
    <source>
        <dbReference type="ARBA" id="ARBA00045636"/>
    </source>
</evidence>
<keyword evidence="11" id="KW-1185">Reference proteome</keyword>
<keyword evidence="5 9" id="KW-0812">Transmembrane</keyword>
<comment type="similarity">
    <text evidence="2">Belongs to the amino acid-polyamine-organocation (APC) superfamily. Basic amino acid/polyamine antiporter (APA) (TC 2.A.3.2) family.</text>
</comment>
<evidence type="ECO:0000256" key="7">
    <source>
        <dbReference type="ARBA" id="ARBA00023136"/>
    </source>
</evidence>
<dbReference type="Proteomes" id="UP000636949">
    <property type="component" value="Unassembled WGS sequence"/>
</dbReference>
<gene>
    <name evidence="10" type="ORF">GCM10010995_19460</name>
</gene>
<protein>
    <recommendedName>
        <fullName evidence="3">Arginine/agmatine antiporter</fullName>
    </recommendedName>
</protein>
<keyword evidence="4" id="KW-1003">Cell membrane</keyword>
<evidence type="ECO:0000256" key="2">
    <source>
        <dbReference type="ARBA" id="ARBA00008220"/>
    </source>
</evidence>
<feature type="transmembrane region" description="Helical" evidence="9">
    <location>
        <begin position="98"/>
        <end position="124"/>
    </location>
</feature>
<evidence type="ECO:0000256" key="5">
    <source>
        <dbReference type="ARBA" id="ARBA00022692"/>
    </source>
</evidence>
<dbReference type="PIRSF" id="PIRSF006060">
    <property type="entry name" value="AA_transporter"/>
    <property type="match status" value="1"/>
</dbReference>
<dbReference type="InterPro" id="IPR002293">
    <property type="entry name" value="AA/rel_permease1"/>
</dbReference>